<dbReference type="Proteomes" id="UP001492380">
    <property type="component" value="Unassembled WGS sequence"/>
</dbReference>
<dbReference type="PANTHER" id="PTHR40621:SF11">
    <property type="entry name" value="TRANSCRIPTION FACTOR KAPC-RELATED"/>
    <property type="match status" value="1"/>
</dbReference>
<dbReference type="Pfam" id="PF00170">
    <property type="entry name" value="bZIP_1"/>
    <property type="match status" value="1"/>
</dbReference>
<comment type="caution">
    <text evidence="12">The sequence shown here is derived from an EMBL/GenBank/DDBJ whole genome shotgun (WGS) entry which is preliminary data.</text>
</comment>
<evidence type="ECO:0000256" key="7">
    <source>
        <dbReference type="ARBA" id="ARBA00023242"/>
    </source>
</evidence>
<keyword evidence="6" id="KW-0804">Transcription</keyword>
<feature type="region of interest" description="Disordered" evidence="10">
    <location>
        <begin position="1"/>
        <end position="103"/>
    </location>
</feature>
<feature type="domain" description="BZIP" evidence="11">
    <location>
        <begin position="90"/>
        <end position="105"/>
    </location>
</feature>
<accession>A0ABR1YTL6</accession>
<feature type="compositionally biased region" description="Pro residues" evidence="10">
    <location>
        <begin position="29"/>
        <end position="43"/>
    </location>
</feature>
<feature type="compositionally biased region" description="Polar residues" evidence="10">
    <location>
        <begin position="1"/>
        <end position="12"/>
    </location>
</feature>
<keyword evidence="4" id="KW-0805">Transcription regulation</keyword>
<feature type="region of interest" description="Disordered" evidence="10">
    <location>
        <begin position="218"/>
        <end position="273"/>
    </location>
</feature>
<evidence type="ECO:0000256" key="5">
    <source>
        <dbReference type="ARBA" id="ARBA00023125"/>
    </source>
</evidence>
<dbReference type="PROSITE" id="PS00036">
    <property type="entry name" value="BZIP_BASIC"/>
    <property type="match status" value="1"/>
</dbReference>
<comment type="similarity">
    <text evidence="3">Belongs to the bZIP family.</text>
</comment>
<evidence type="ECO:0000256" key="2">
    <source>
        <dbReference type="ARBA" id="ARBA00004123"/>
    </source>
</evidence>
<evidence type="ECO:0000313" key="12">
    <source>
        <dbReference type="EMBL" id="KAK8238184.1"/>
    </source>
</evidence>
<dbReference type="InterPro" id="IPR050936">
    <property type="entry name" value="AP-1-like"/>
</dbReference>
<keyword evidence="5" id="KW-0238">DNA-binding</keyword>
<dbReference type="PANTHER" id="PTHR40621">
    <property type="entry name" value="TRANSCRIPTION FACTOR KAPC-RELATED"/>
    <property type="match status" value="1"/>
</dbReference>
<sequence>MNQSPSGSTHNIEMSLREHLLAAGAGQPPQAPQPITPGPPSHPQDPHAHAGLDPSIAPPGYPMSAGDPGDDHLSESGRGPKGRRELSTSKRAAQNRAAQRAFRQRKEEYIKSLKDQVNQLQEMADQYRTIQAENNTLRDYVISLQSRLLDCQGNYPDPPSTIDLSRPHTDLPAAVVQAAQNPPLDPRTSKGAPVAPMSALDTSLIRSAQQVAASMGMSVSGMNGHAGTKHSHEEAQYLPASSEHPHKRQKSEDTAAAQQEGNVGSSPSSASPL</sequence>
<evidence type="ECO:0000256" key="1">
    <source>
        <dbReference type="ARBA" id="ARBA00004049"/>
    </source>
</evidence>
<organism evidence="12 13">
    <name type="scientific">Phyllosticta capitalensis</name>
    <dbReference type="NCBI Taxonomy" id="121624"/>
    <lineage>
        <taxon>Eukaryota</taxon>
        <taxon>Fungi</taxon>
        <taxon>Dikarya</taxon>
        <taxon>Ascomycota</taxon>
        <taxon>Pezizomycotina</taxon>
        <taxon>Dothideomycetes</taxon>
        <taxon>Dothideomycetes incertae sedis</taxon>
        <taxon>Botryosphaeriales</taxon>
        <taxon>Phyllostictaceae</taxon>
        <taxon>Phyllosticta</taxon>
    </lineage>
</organism>
<gene>
    <name evidence="12" type="ORF">HDK90DRAFT_465002</name>
</gene>
<evidence type="ECO:0000256" key="9">
    <source>
        <dbReference type="SAM" id="Coils"/>
    </source>
</evidence>
<feature type="compositionally biased region" description="Low complexity" evidence="10">
    <location>
        <begin position="91"/>
        <end position="101"/>
    </location>
</feature>
<feature type="coiled-coil region" evidence="9">
    <location>
        <begin position="103"/>
        <end position="133"/>
    </location>
</feature>
<dbReference type="CDD" id="cd14688">
    <property type="entry name" value="bZIP_YAP"/>
    <property type="match status" value="1"/>
</dbReference>
<name>A0ABR1YTL6_9PEZI</name>
<evidence type="ECO:0000259" key="11">
    <source>
        <dbReference type="PROSITE" id="PS00036"/>
    </source>
</evidence>
<dbReference type="EMBL" id="JBBWRZ010000004">
    <property type="protein sequence ID" value="KAK8238184.1"/>
    <property type="molecule type" value="Genomic_DNA"/>
</dbReference>
<keyword evidence="13" id="KW-1185">Reference proteome</keyword>
<evidence type="ECO:0000256" key="10">
    <source>
        <dbReference type="SAM" id="MobiDB-lite"/>
    </source>
</evidence>
<feature type="compositionally biased region" description="Polar residues" evidence="10">
    <location>
        <begin position="256"/>
        <end position="273"/>
    </location>
</feature>
<protein>
    <recommendedName>
        <fullName evidence="8">Putative transcription factor kapC</fullName>
    </recommendedName>
</protein>
<evidence type="ECO:0000256" key="4">
    <source>
        <dbReference type="ARBA" id="ARBA00023015"/>
    </source>
</evidence>
<comment type="subcellular location">
    <subcellularLocation>
        <location evidence="2">Nucleus</location>
    </subcellularLocation>
</comment>
<dbReference type="InterPro" id="IPR046347">
    <property type="entry name" value="bZIP_sf"/>
</dbReference>
<evidence type="ECO:0000313" key="13">
    <source>
        <dbReference type="Proteomes" id="UP001492380"/>
    </source>
</evidence>
<comment type="function">
    <text evidence="1">Putative transcription factor.</text>
</comment>
<dbReference type="InterPro" id="IPR004827">
    <property type="entry name" value="bZIP"/>
</dbReference>
<proteinExistence type="inferred from homology"/>
<evidence type="ECO:0000256" key="3">
    <source>
        <dbReference type="ARBA" id="ARBA00007163"/>
    </source>
</evidence>
<dbReference type="SUPFAM" id="SSF57959">
    <property type="entry name" value="Leucine zipper domain"/>
    <property type="match status" value="1"/>
</dbReference>
<dbReference type="Gene3D" id="1.20.5.170">
    <property type="match status" value="1"/>
</dbReference>
<evidence type="ECO:0000256" key="6">
    <source>
        <dbReference type="ARBA" id="ARBA00023163"/>
    </source>
</evidence>
<dbReference type="SMART" id="SM00338">
    <property type="entry name" value="BRLZ"/>
    <property type="match status" value="1"/>
</dbReference>
<reference evidence="12 13" key="1">
    <citation type="submission" date="2024-04" db="EMBL/GenBank/DDBJ databases">
        <title>Phyllosticta paracitricarpa is synonymous to the EU quarantine fungus P. citricarpa based on phylogenomic analyses.</title>
        <authorList>
            <consortium name="Lawrence Berkeley National Laboratory"/>
            <person name="Van Ingen-Buijs V.A."/>
            <person name="Van Westerhoven A.C."/>
            <person name="Haridas S."/>
            <person name="Skiadas P."/>
            <person name="Martin F."/>
            <person name="Groenewald J.Z."/>
            <person name="Crous P.W."/>
            <person name="Seidl M.F."/>
        </authorList>
    </citation>
    <scope>NUCLEOTIDE SEQUENCE [LARGE SCALE GENOMIC DNA]</scope>
    <source>
        <strain evidence="12 13">CBS 123374</strain>
    </source>
</reference>
<evidence type="ECO:0000256" key="8">
    <source>
        <dbReference type="ARBA" id="ARBA00044067"/>
    </source>
</evidence>
<keyword evidence="7" id="KW-0539">Nucleus</keyword>
<keyword evidence="9" id="KW-0175">Coiled coil</keyword>